<organism evidence="2 3">
    <name type="scientific">Prauserella rugosa</name>
    <dbReference type="NCBI Taxonomy" id="43354"/>
    <lineage>
        <taxon>Bacteria</taxon>
        <taxon>Bacillati</taxon>
        <taxon>Actinomycetota</taxon>
        <taxon>Actinomycetes</taxon>
        <taxon>Pseudonocardiales</taxon>
        <taxon>Pseudonocardiaceae</taxon>
        <taxon>Prauserella</taxon>
    </lineage>
</organism>
<evidence type="ECO:0000313" key="3">
    <source>
        <dbReference type="Proteomes" id="UP000317303"/>
    </source>
</evidence>
<dbReference type="EMBL" id="VLJV01000001">
    <property type="protein sequence ID" value="TWH20727.1"/>
    <property type="molecule type" value="Genomic_DNA"/>
</dbReference>
<dbReference type="Proteomes" id="UP000317303">
    <property type="component" value="Unassembled WGS sequence"/>
</dbReference>
<feature type="transmembrane region" description="Helical" evidence="1">
    <location>
        <begin position="98"/>
        <end position="123"/>
    </location>
</feature>
<keyword evidence="1" id="KW-1133">Transmembrane helix</keyword>
<reference evidence="2 3" key="1">
    <citation type="submission" date="2019-07" db="EMBL/GenBank/DDBJ databases">
        <title>R&amp;d 2014.</title>
        <authorList>
            <person name="Klenk H.-P."/>
        </authorList>
    </citation>
    <scope>NUCLEOTIDE SEQUENCE [LARGE SCALE GENOMIC DNA]</scope>
    <source>
        <strain evidence="2 3">DSM 43194</strain>
    </source>
</reference>
<accession>A0A660CFU0</accession>
<name>A0A660CFU0_9PSEU</name>
<feature type="transmembrane region" description="Helical" evidence="1">
    <location>
        <begin position="213"/>
        <end position="240"/>
    </location>
</feature>
<proteinExistence type="predicted"/>
<gene>
    <name evidence="2" type="ORF">JD82_02574</name>
</gene>
<evidence type="ECO:0000313" key="2">
    <source>
        <dbReference type="EMBL" id="TWH20727.1"/>
    </source>
</evidence>
<feature type="transmembrane region" description="Helical" evidence="1">
    <location>
        <begin position="135"/>
        <end position="159"/>
    </location>
</feature>
<dbReference type="AlphaFoldDB" id="A0A660CFU0"/>
<sequence length="250" mass="26151">MALARTRLTALFLAEAKLIGRNATVAGTATVFPIGMAVLLVVFGRDTLGALGWALPIALQIALMAGMTVYITTTLTLTARREDLYLKRLRTSECADSTIILGLASPVVLLGILQCLLIVGIVWVFGPAVPHNPLILVLAILLLVAMSTVAAIATTGLVSTIQQADMAAMPFFLFLLGTVIWGGMGGADGPDVVQLLTPGGALMDLVRLAYDPAIGWGALSASLPAFGVLAGWTALGAVAATRLFRWDRRV</sequence>
<feature type="transmembrane region" description="Helical" evidence="1">
    <location>
        <begin position="50"/>
        <end position="77"/>
    </location>
</feature>
<comment type="caution">
    <text evidence="2">The sequence shown here is derived from an EMBL/GenBank/DDBJ whole genome shotgun (WGS) entry which is preliminary data.</text>
</comment>
<keyword evidence="3" id="KW-1185">Reference proteome</keyword>
<protein>
    <submittedName>
        <fullName evidence="2">ABC-2 type transport system permease protein</fullName>
    </submittedName>
</protein>
<keyword evidence="1" id="KW-0472">Membrane</keyword>
<feature type="transmembrane region" description="Helical" evidence="1">
    <location>
        <begin position="21"/>
        <end position="44"/>
    </location>
</feature>
<keyword evidence="1" id="KW-0812">Transmembrane</keyword>
<evidence type="ECO:0000256" key="1">
    <source>
        <dbReference type="SAM" id="Phobius"/>
    </source>
</evidence>
<dbReference type="OrthoDB" id="3399482at2"/>
<feature type="transmembrane region" description="Helical" evidence="1">
    <location>
        <begin position="166"/>
        <end position="184"/>
    </location>
</feature>